<keyword evidence="3" id="KW-1185">Reference proteome</keyword>
<dbReference type="InterPro" id="IPR043129">
    <property type="entry name" value="ATPase_NBD"/>
</dbReference>
<proteinExistence type="inferred from homology"/>
<organism evidence="2 3">
    <name type="scientific">Saccharopolyspora rectivirgula</name>
    <dbReference type="NCBI Taxonomy" id="28042"/>
    <lineage>
        <taxon>Bacteria</taxon>
        <taxon>Bacillati</taxon>
        <taxon>Actinomycetota</taxon>
        <taxon>Actinomycetes</taxon>
        <taxon>Pseudonocardiales</taxon>
        <taxon>Pseudonocardiaceae</taxon>
        <taxon>Saccharopolyspora</taxon>
    </lineage>
</organism>
<accession>A0A073B3T7</accession>
<evidence type="ECO:0000256" key="1">
    <source>
        <dbReference type="ARBA" id="ARBA00006479"/>
    </source>
</evidence>
<name>A0A073B3T7_9PSEU</name>
<protein>
    <submittedName>
        <fullName evidence="2">Polyphosphate glucokinase</fullName>
    </submittedName>
</protein>
<dbReference type="SUPFAM" id="SSF53067">
    <property type="entry name" value="Actin-like ATPase domain"/>
    <property type="match status" value="1"/>
</dbReference>
<dbReference type="eggNOG" id="COG1940">
    <property type="taxonomic scope" value="Bacteria"/>
</dbReference>
<comment type="similarity">
    <text evidence="1">Belongs to the ROK (NagC/XylR) family.</text>
</comment>
<dbReference type="RefSeq" id="WP_029720931.1">
    <property type="nucleotide sequence ID" value="NZ_JNVU01000005.1"/>
</dbReference>
<dbReference type="CDD" id="cd24058">
    <property type="entry name" value="ASKHA_NBD_ROK_PPGK"/>
    <property type="match status" value="1"/>
</dbReference>
<dbReference type="STRING" id="28042.GU90_01745"/>
<reference evidence="2 3" key="1">
    <citation type="submission" date="2014-06" db="EMBL/GenBank/DDBJ databases">
        <title>Saccharopolyspora rectivirgula DSM-43113 Genome sequencing.</title>
        <authorList>
            <person name="Barrera C."/>
            <person name="Millon L."/>
            <person name="Rognon B."/>
            <person name="Zaugg C."/>
            <person name="Monod M."/>
        </authorList>
    </citation>
    <scope>NUCLEOTIDE SEQUENCE [LARGE SCALE GENOMIC DNA]</scope>
    <source>
        <strain evidence="2 3">DSM 43113</strain>
    </source>
</reference>
<evidence type="ECO:0000313" key="2">
    <source>
        <dbReference type="EMBL" id="KEI45947.1"/>
    </source>
</evidence>
<dbReference type="OrthoDB" id="849313at2"/>
<evidence type="ECO:0000313" key="3">
    <source>
        <dbReference type="Proteomes" id="UP000031419"/>
    </source>
</evidence>
<dbReference type="PANTHER" id="PTHR18964">
    <property type="entry name" value="ROK (REPRESSOR, ORF, KINASE) FAMILY"/>
    <property type="match status" value="1"/>
</dbReference>
<sequence length="253" mass="26639">MGTARGFGVDVGGSGIKGCPVDIDSGVLTEERLRIPTPQPATPEAVANVVAEIVEKFGWQGPVGITLPCVVKDGVALTAANVDKNWIGTDARTLFAERLCRSPEEVVVLNDADAAGMAEMQFGAGMGHRGLVVVLTFGTGIGSAMFIDGKLVPNTEFGHIEVDNQDAEKMAAASVKDNLDLSYPEWAPRVTRYIQTLERFLWPDLIIAGGGVSKKGHKWIPLLETRSPVVAAALKNDAGIVGAATAAMNSTNE</sequence>
<dbReference type="EMBL" id="JNVU01000005">
    <property type="protein sequence ID" value="KEI45947.1"/>
    <property type="molecule type" value="Genomic_DNA"/>
</dbReference>
<dbReference type="NCBIfam" id="NF045942">
    <property type="entry name" value="PolPhglucPhase"/>
    <property type="match status" value="1"/>
</dbReference>
<keyword evidence="2" id="KW-0418">Kinase</keyword>
<dbReference type="Proteomes" id="UP000031419">
    <property type="component" value="Unassembled WGS sequence"/>
</dbReference>
<gene>
    <name evidence="2" type="ORF">GU90_01745</name>
</gene>
<dbReference type="AlphaFoldDB" id="A0A073B3T7"/>
<comment type="caution">
    <text evidence="2">The sequence shown here is derived from an EMBL/GenBank/DDBJ whole genome shotgun (WGS) entry which is preliminary data.</text>
</comment>
<dbReference type="GO" id="GO:0016301">
    <property type="term" value="F:kinase activity"/>
    <property type="evidence" value="ECO:0007669"/>
    <property type="project" value="UniProtKB-KW"/>
</dbReference>
<dbReference type="PANTHER" id="PTHR18964:SF146">
    <property type="entry name" value="POLYPHOSPHATE GLUCOKINASE"/>
    <property type="match status" value="1"/>
</dbReference>
<dbReference type="InterPro" id="IPR000600">
    <property type="entry name" value="ROK"/>
</dbReference>
<dbReference type="Gene3D" id="3.30.420.40">
    <property type="match status" value="2"/>
</dbReference>
<keyword evidence="2" id="KW-0808">Transferase</keyword>
<dbReference type="Pfam" id="PF00480">
    <property type="entry name" value="ROK"/>
    <property type="match status" value="1"/>
</dbReference>